<organism evidence="1 2">
    <name type="scientific">Exiguobacterium aestuarii</name>
    <dbReference type="NCBI Taxonomy" id="273527"/>
    <lineage>
        <taxon>Bacteria</taxon>
        <taxon>Bacillati</taxon>
        <taxon>Bacillota</taxon>
        <taxon>Bacilli</taxon>
        <taxon>Bacillales</taxon>
        <taxon>Bacillales Family XII. Incertae Sedis</taxon>
        <taxon>Exiguobacterium</taxon>
    </lineage>
</organism>
<accession>A0ABW2PME4</accession>
<sequence length="51" mass="6244">MDKEIMRDKRVKKLYTKEEEVKGRKVFVKEENEKMKNSDVKKEELFTYKCG</sequence>
<evidence type="ECO:0000313" key="1">
    <source>
        <dbReference type="EMBL" id="MFC7390596.1"/>
    </source>
</evidence>
<keyword evidence="2" id="KW-1185">Reference proteome</keyword>
<comment type="caution">
    <text evidence="1">The sequence shown here is derived from an EMBL/GenBank/DDBJ whole genome shotgun (WGS) entry which is preliminary data.</text>
</comment>
<protein>
    <submittedName>
        <fullName evidence="1">Uncharacterized protein</fullName>
    </submittedName>
</protein>
<reference evidence="2" key="1">
    <citation type="journal article" date="2019" name="Int. J. Syst. Evol. Microbiol.">
        <title>The Global Catalogue of Microorganisms (GCM) 10K type strain sequencing project: providing services to taxonomists for standard genome sequencing and annotation.</title>
        <authorList>
            <consortium name="The Broad Institute Genomics Platform"/>
            <consortium name="The Broad Institute Genome Sequencing Center for Infectious Disease"/>
            <person name="Wu L."/>
            <person name="Ma J."/>
        </authorList>
    </citation>
    <scope>NUCLEOTIDE SEQUENCE [LARGE SCALE GENOMIC DNA]</scope>
    <source>
        <strain evidence="2">CCUG 55590</strain>
    </source>
</reference>
<name>A0ABW2PME4_9BACL</name>
<proteinExistence type="predicted"/>
<dbReference type="RefSeq" id="WP_214789925.1">
    <property type="nucleotide sequence ID" value="NZ_JANIEL010000065.1"/>
</dbReference>
<dbReference type="Proteomes" id="UP001596439">
    <property type="component" value="Unassembled WGS sequence"/>
</dbReference>
<gene>
    <name evidence="1" type="ORF">ACFQO8_10635</name>
</gene>
<dbReference type="EMBL" id="JBHTCE010000002">
    <property type="protein sequence ID" value="MFC7390596.1"/>
    <property type="molecule type" value="Genomic_DNA"/>
</dbReference>
<evidence type="ECO:0000313" key="2">
    <source>
        <dbReference type="Proteomes" id="UP001596439"/>
    </source>
</evidence>